<sequence>MFPTVYHCFAKYFKINLFSCKIASMSTDFLCKDARAIFETAYKSVQPLNLINKEVEINSNSLQIQGKSFPIFKNVYIVGFGKAVLGMATALETKLQENLVSGIISVPDGMLTALEPRLRDHITTKSCIQVYEGASNNIPDENSLLAATKISELVASLKESHLLIVLISGGGSALLPAPKPPLTLKEKQKVISLLASRGADIEELNAVRKRLSMLKGGKLALLAKPAKVISLILSDIIGDPIGMIASGPTVLNSDNLSYPLSIIEKYNLTHELPKAAIQILTEAANESEMDDSFSNVSNFILGNNETALQAAAEKANDLKYQSIILTNKLRGIASIIGRKLISLIIAAVNKKCLDENIKELELSSHIKETMLEATSQLQSNGKKICLLFGGETTVEVKGSGLGGRNQELSLSAALELYTQKPQNDIILLSAGTDGIDGPTCAAGAIASITLIEEAKRKGLNPSSYLLNNDSYTFYSEVNNEWWLVKTGHTGTNVMDIVIILII</sequence>
<dbReference type="PANTHER" id="PTHR12227:SF0">
    <property type="entry name" value="GLYCERATE KINASE"/>
    <property type="match status" value="1"/>
</dbReference>
<feature type="domain" description="MOFRL" evidence="9">
    <location>
        <begin position="384"/>
        <end position="495"/>
    </location>
</feature>
<dbReference type="InterPro" id="IPR039760">
    <property type="entry name" value="MOFRL_protein"/>
</dbReference>
<keyword evidence="6" id="KW-0547">Nucleotide-binding</keyword>
<evidence type="ECO:0000259" key="10">
    <source>
        <dbReference type="Pfam" id="PF13660"/>
    </source>
</evidence>
<dbReference type="Gene3D" id="3.40.50.10180">
    <property type="entry name" value="Glycerate kinase, MOFRL-like N-terminal domain"/>
    <property type="match status" value="1"/>
</dbReference>
<evidence type="ECO:0000313" key="12">
    <source>
        <dbReference type="Proteomes" id="UP001497382"/>
    </source>
</evidence>
<evidence type="ECO:0000256" key="1">
    <source>
        <dbReference type="ARBA" id="ARBA00000694"/>
    </source>
</evidence>
<dbReference type="InterPro" id="IPR007835">
    <property type="entry name" value="MOFRL"/>
</dbReference>
<proteinExistence type="inferred from homology"/>
<keyword evidence="12" id="KW-1185">Reference proteome</keyword>
<feature type="domain" description="MOFRL-associated" evidence="10">
    <location>
        <begin position="34"/>
        <end position="280"/>
    </location>
</feature>
<protein>
    <recommendedName>
        <fullName evidence="4">Glycerate kinase</fullName>
        <ecNumber evidence="3">2.7.1.31</ecNumber>
    </recommendedName>
</protein>
<gene>
    <name evidence="11" type="ORF">LARSCL_LOCUS3753</name>
</gene>
<reference evidence="11 12" key="1">
    <citation type="submission" date="2024-04" db="EMBL/GenBank/DDBJ databases">
        <authorList>
            <person name="Rising A."/>
            <person name="Reimegard J."/>
            <person name="Sonavane S."/>
            <person name="Akerstrom W."/>
            <person name="Nylinder S."/>
            <person name="Hedman E."/>
            <person name="Kallberg Y."/>
        </authorList>
    </citation>
    <scope>NUCLEOTIDE SEQUENCE [LARGE SCALE GENOMIC DNA]</scope>
</reference>
<evidence type="ECO:0000256" key="8">
    <source>
        <dbReference type="ARBA" id="ARBA00022840"/>
    </source>
</evidence>
<dbReference type="SUPFAM" id="SSF82544">
    <property type="entry name" value="GckA/TtuD-like"/>
    <property type="match status" value="1"/>
</dbReference>
<dbReference type="FunFam" id="3.40.50.10180:FF:000001">
    <property type="entry name" value="Glycerate kinase"/>
    <property type="match status" value="1"/>
</dbReference>
<dbReference type="Proteomes" id="UP001497382">
    <property type="component" value="Unassembled WGS sequence"/>
</dbReference>
<keyword evidence="7" id="KW-0418">Kinase</keyword>
<name>A0AAV1Z804_9ARAC</name>
<dbReference type="InterPro" id="IPR038614">
    <property type="entry name" value="GK_N_sf"/>
</dbReference>
<evidence type="ECO:0000313" key="11">
    <source>
        <dbReference type="EMBL" id="CAL1267582.1"/>
    </source>
</evidence>
<evidence type="ECO:0000256" key="3">
    <source>
        <dbReference type="ARBA" id="ARBA00012101"/>
    </source>
</evidence>
<dbReference type="GO" id="GO:0008887">
    <property type="term" value="F:glycerate kinase activity"/>
    <property type="evidence" value="ECO:0007669"/>
    <property type="project" value="UniProtKB-EC"/>
</dbReference>
<comment type="caution">
    <text evidence="11">The sequence shown here is derived from an EMBL/GenBank/DDBJ whole genome shotgun (WGS) entry which is preliminary data.</text>
</comment>
<dbReference type="EC" id="2.7.1.31" evidence="3"/>
<evidence type="ECO:0000256" key="6">
    <source>
        <dbReference type="ARBA" id="ARBA00022741"/>
    </source>
</evidence>
<keyword evidence="8" id="KW-0067">ATP-binding</keyword>
<keyword evidence="5" id="KW-0808">Transferase</keyword>
<dbReference type="Pfam" id="PF05161">
    <property type="entry name" value="MOFRL"/>
    <property type="match status" value="1"/>
</dbReference>
<accession>A0AAV1Z804</accession>
<evidence type="ECO:0000256" key="2">
    <source>
        <dbReference type="ARBA" id="ARBA00005393"/>
    </source>
</evidence>
<evidence type="ECO:0000256" key="7">
    <source>
        <dbReference type="ARBA" id="ARBA00022777"/>
    </source>
</evidence>
<organism evidence="11 12">
    <name type="scientific">Larinioides sclopetarius</name>
    <dbReference type="NCBI Taxonomy" id="280406"/>
    <lineage>
        <taxon>Eukaryota</taxon>
        <taxon>Metazoa</taxon>
        <taxon>Ecdysozoa</taxon>
        <taxon>Arthropoda</taxon>
        <taxon>Chelicerata</taxon>
        <taxon>Arachnida</taxon>
        <taxon>Araneae</taxon>
        <taxon>Araneomorphae</taxon>
        <taxon>Entelegynae</taxon>
        <taxon>Araneoidea</taxon>
        <taxon>Araneidae</taxon>
        <taxon>Larinioides</taxon>
    </lineage>
</organism>
<evidence type="ECO:0000256" key="4">
    <source>
        <dbReference type="ARBA" id="ARBA00020720"/>
    </source>
</evidence>
<comment type="catalytic activity">
    <reaction evidence="1">
        <text>(R)-glycerate + ATP = (2R)-3-phosphoglycerate + ADP + H(+)</text>
        <dbReference type="Rhea" id="RHEA:23516"/>
        <dbReference type="ChEBI" id="CHEBI:15378"/>
        <dbReference type="ChEBI" id="CHEBI:16659"/>
        <dbReference type="ChEBI" id="CHEBI:30616"/>
        <dbReference type="ChEBI" id="CHEBI:58272"/>
        <dbReference type="ChEBI" id="CHEBI:456216"/>
        <dbReference type="EC" id="2.7.1.31"/>
    </reaction>
</comment>
<dbReference type="Pfam" id="PF13660">
    <property type="entry name" value="DUF4147"/>
    <property type="match status" value="1"/>
</dbReference>
<comment type="similarity">
    <text evidence="2">Belongs to the glycerate kinase type-2 family.</text>
</comment>
<dbReference type="EMBL" id="CAXIEN010000029">
    <property type="protein sequence ID" value="CAL1267582.1"/>
    <property type="molecule type" value="Genomic_DNA"/>
</dbReference>
<dbReference type="GO" id="GO:0005524">
    <property type="term" value="F:ATP binding"/>
    <property type="evidence" value="ECO:0007669"/>
    <property type="project" value="UniProtKB-KW"/>
</dbReference>
<evidence type="ECO:0000259" key="9">
    <source>
        <dbReference type="Pfam" id="PF05161"/>
    </source>
</evidence>
<dbReference type="AlphaFoldDB" id="A0AAV1Z804"/>
<dbReference type="GO" id="GO:0005737">
    <property type="term" value="C:cytoplasm"/>
    <property type="evidence" value="ECO:0007669"/>
    <property type="project" value="TreeGrafter"/>
</dbReference>
<dbReference type="Gene3D" id="3.40.1480.10">
    <property type="entry name" value="MOFRL domain"/>
    <property type="match status" value="1"/>
</dbReference>
<dbReference type="PANTHER" id="PTHR12227">
    <property type="entry name" value="GLYCERATE KINASE"/>
    <property type="match status" value="1"/>
</dbReference>
<dbReference type="InterPro" id="IPR025286">
    <property type="entry name" value="MOFRL_assoc_dom"/>
</dbReference>
<dbReference type="InterPro" id="IPR037035">
    <property type="entry name" value="GK-like_C_sf"/>
</dbReference>
<evidence type="ECO:0000256" key="5">
    <source>
        <dbReference type="ARBA" id="ARBA00022679"/>
    </source>
</evidence>